<evidence type="ECO:0000256" key="21">
    <source>
        <dbReference type="SAM" id="Phobius"/>
    </source>
</evidence>
<keyword evidence="8 21" id="KW-0812">Transmembrane</keyword>
<evidence type="ECO:0000256" key="17">
    <source>
        <dbReference type="PROSITE-ProRule" id="PRU00110"/>
    </source>
</evidence>
<evidence type="ECO:0000256" key="18">
    <source>
        <dbReference type="PROSITE-ProRule" id="PRU00169"/>
    </source>
</evidence>
<keyword evidence="13" id="KW-0902">Two-component regulatory system</keyword>
<evidence type="ECO:0000256" key="10">
    <source>
        <dbReference type="ARBA" id="ARBA00022777"/>
    </source>
</evidence>
<dbReference type="OrthoDB" id="9813151at2"/>
<dbReference type="SUPFAM" id="SSF52172">
    <property type="entry name" value="CheY-like"/>
    <property type="match status" value="1"/>
</dbReference>
<dbReference type="SUPFAM" id="SSF55874">
    <property type="entry name" value="ATPase domain of HSP90 chaperone/DNA topoisomerase II/histidine kinase"/>
    <property type="match status" value="1"/>
</dbReference>
<comment type="catalytic activity">
    <reaction evidence="1">
        <text>ATP + protein L-histidine = ADP + protein N-phospho-L-histidine.</text>
        <dbReference type="EC" id="2.7.13.3"/>
    </reaction>
</comment>
<feature type="compositionally biased region" description="Basic and acidic residues" evidence="20">
    <location>
        <begin position="16"/>
        <end position="29"/>
    </location>
</feature>
<evidence type="ECO:0000256" key="1">
    <source>
        <dbReference type="ARBA" id="ARBA00000085"/>
    </source>
</evidence>
<evidence type="ECO:0000256" key="3">
    <source>
        <dbReference type="ARBA" id="ARBA00012438"/>
    </source>
</evidence>
<dbReference type="PROSITE" id="PS50110">
    <property type="entry name" value="RESPONSE_REGULATORY"/>
    <property type="match status" value="1"/>
</dbReference>
<organism evidence="25 26">
    <name type="scientific">Rhodoplanes roseus</name>
    <dbReference type="NCBI Taxonomy" id="29409"/>
    <lineage>
        <taxon>Bacteria</taxon>
        <taxon>Pseudomonadati</taxon>
        <taxon>Pseudomonadota</taxon>
        <taxon>Alphaproteobacteria</taxon>
        <taxon>Hyphomicrobiales</taxon>
        <taxon>Nitrobacteraceae</taxon>
        <taxon>Rhodoplanes</taxon>
    </lineage>
</organism>
<dbReference type="AlphaFoldDB" id="A0A327LA77"/>
<dbReference type="InterPro" id="IPR008207">
    <property type="entry name" value="Sig_transdc_His_kin_Hpt_dom"/>
</dbReference>
<dbReference type="Gene3D" id="3.40.50.2300">
    <property type="match status" value="1"/>
</dbReference>
<dbReference type="Pfam" id="PF00512">
    <property type="entry name" value="HisKA"/>
    <property type="match status" value="1"/>
</dbReference>
<dbReference type="Gene3D" id="3.30.450.20">
    <property type="entry name" value="PAS domain"/>
    <property type="match status" value="1"/>
</dbReference>
<dbReference type="PANTHER" id="PTHR43047:SF78">
    <property type="entry name" value="SENSORY_REGULATORY PROTEIN RPFC"/>
    <property type="match status" value="1"/>
</dbReference>
<feature type="domain" description="HPt" evidence="24">
    <location>
        <begin position="834"/>
        <end position="930"/>
    </location>
</feature>
<dbReference type="Pfam" id="PF01627">
    <property type="entry name" value="Hpt"/>
    <property type="match status" value="1"/>
</dbReference>
<feature type="coiled-coil region" evidence="19">
    <location>
        <begin position="254"/>
        <end position="281"/>
    </location>
</feature>
<evidence type="ECO:0000256" key="13">
    <source>
        <dbReference type="ARBA" id="ARBA00023012"/>
    </source>
</evidence>
<keyword evidence="10" id="KW-0418">Kinase</keyword>
<dbReference type="InterPro" id="IPR036890">
    <property type="entry name" value="HATPase_C_sf"/>
</dbReference>
<dbReference type="SUPFAM" id="SSF55785">
    <property type="entry name" value="PYP-like sensor domain (PAS domain)"/>
    <property type="match status" value="1"/>
</dbReference>
<dbReference type="CDD" id="cd16922">
    <property type="entry name" value="HATPase_EvgS-ArcB-TorS-like"/>
    <property type="match status" value="1"/>
</dbReference>
<keyword evidence="19" id="KW-0175">Coiled coil</keyword>
<protein>
    <recommendedName>
        <fullName evidence="16">Sensory/regulatory protein RpfC</fullName>
        <ecNumber evidence="3">2.7.13.3</ecNumber>
    </recommendedName>
</protein>
<dbReference type="SUPFAM" id="SSF47226">
    <property type="entry name" value="Histidine-containing phosphotransfer domain, HPT domain"/>
    <property type="match status" value="1"/>
</dbReference>
<evidence type="ECO:0000256" key="4">
    <source>
        <dbReference type="ARBA" id="ARBA00022475"/>
    </source>
</evidence>
<evidence type="ECO:0000259" key="23">
    <source>
        <dbReference type="PROSITE" id="PS50110"/>
    </source>
</evidence>
<keyword evidence="6 18" id="KW-0597">Phosphoprotein</keyword>
<dbReference type="SMART" id="SM00387">
    <property type="entry name" value="HATPase_c"/>
    <property type="match status" value="1"/>
</dbReference>
<evidence type="ECO:0000313" key="25">
    <source>
        <dbReference type="EMBL" id="RAI44628.1"/>
    </source>
</evidence>
<dbReference type="Gene3D" id="1.10.287.130">
    <property type="match status" value="1"/>
</dbReference>
<dbReference type="Gene3D" id="3.30.565.10">
    <property type="entry name" value="Histidine kinase-like ATPase, C-terminal domain"/>
    <property type="match status" value="1"/>
</dbReference>
<dbReference type="GO" id="GO:0005886">
    <property type="term" value="C:plasma membrane"/>
    <property type="evidence" value="ECO:0007669"/>
    <property type="project" value="UniProtKB-SubCell"/>
</dbReference>
<dbReference type="GO" id="GO:0000155">
    <property type="term" value="F:phosphorelay sensor kinase activity"/>
    <property type="evidence" value="ECO:0007669"/>
    <property type="project" value="InterPro"/>
</dbReference>
<evidence type="ECO:0000256" key="7">
    <source>
        <dbReference type="ARBA" id="ARBA00022679"/>
    </source>
</evidence>
<dbReference type="InterPro" id="IPR035965">
    <property type="entry name" value="PAS-like_dom_sf"/>
</dbReference>
<dbReference type="InterPro" id="IPR011006">
    <property type="entry name" value="CheY-like_superfamily"/>
</dbReference>
<evidence type="ECO:0000256" key="2">
    <source>
        <dbReference type="ARBA" id="ARBA00004429"/>
    </source>
</evidence>
<comment type="subcellular location">
    <subcellularLocation>
        <location evidence="2">Cell inner membrane</location>
        <topology evidence="2">Multi-pass membrane protein</topology>
    </subcellularLocation>
</comment>
<feature type="region of interest" description="Disordered" evidence="20">
    <location>
        <begin position="16"/>
        <end position="44"/>
    </location>
</feature>
<feature type="coiled-coil region" evidence="19">
    <location>
        <begin position="388"/>
        <end position="415"/>
    </location>
</feature>
<keyword evidence="11" id="KW-0067">ATP-binding</keyword>
<evidence type="ECO:0000256" key="19">
    <source>
        <dbReference type="SAM" id="Coils"/>
    </source>
</evidence>
<dbReference type="EC" id="2.7.13.3" evidence="3"/>
<dbReference type="InterPro" id="IPR003661">
    <property type="entry name" value="HisK_dim/P_dom"/>
</dbReference>
<evidence type="ECO:0000256" key="12">
    <source>
        <dbReference type="ARBA" id="ARBA00022989"/>
    </source>
</evidence>
<dbReference type="InterPro" id="IPR036097">
    <property type="entry name" value="HisK_dim/P_sf"/>
</dbReference>
<keyword evidence="26" id="KW-1185">Reference proteome</keyword>
<dbReference type="FunFam" id="3.30.565.10:FF:000010">
    <property type="entry name" value="Sensor histidine kinase RcsC"/>
    <property type="match status" value="1"/>
</dbReference>
<evidence type="ECO:0000256" key="11">
    <source>
        <dbReference type="ARBA" id="ARBA00022840"/>
    </source>
</evidence>
<evidence type="ECO:0000256" key="8">
    <source>
        <dbReference type="ARBA" id="ARBA00022692"/>
    </source>
</evidence>
<dbReference type="PROSITE" id="PS50109">
    <property type="entry name" value="HIS_KIN"/>
    <property type="match status" value="1"/>
</dbReference>
<gene>
    <name evidence="25" type="ORF">CH341_08020</name>
</gene>
<dbReference type="CDD" id="cd17546">
    <property type="entry name" value="REC_hyHK_CKI1_RcsC-like"/>
    <property type="match status" value="1"/>
</dbReference>
<dbReference type="Pfam" id="PF00072">
    <property type="entry name" value="Response_reg"/>
    <property type="match status" value="1"/>
</dbReference>
<dbReference type="FunFam" id="1.10.287.130:FF:000002">
    <property type="entry name" value="Two-component osmosensing histidine kinase"/>
    <property type="match status" value="1"/>
</dbReference>
<dbReference type="PRINTS" id="PR00344">
    <property type="entry name" value="BCTRLSENSOR"/>
</dbReference>
<dbReference type="Gene3D" id="1.20.120.160">
    <property type="entry name" value="HPT domain"/>
    <property type="match status" value="1"/>
</dbReference>
<dbReference type="SMART" id="SM00448">
    <property type="entry name" value="REC"/>
    <property type="match status" value="1"/>
</dbReference>
<dbReference type="GO" id="GO:0005524">
    <property type="term" value="F:ATP binding"/>
    <property type="evidence" value="ECO:0007669"/>
    <property type="project" value="UniProtKB-KW"/>
</dbReference>
<dbReference type="CDD" id="cd00082">
    <property type="entry name" value="HisKA"/>
    <property type="match status" value="1"/>
</dbReference>
<evidence type="ECO:0000256" key="9">
    <source>
        <dbReference type="ARBA" id="ARBA00022741"/>
    </source>
</evidence>
<dbReference type="InterPro" id="IPR003594">
    <property type="entry name" value="HATPase_dom"/>
</dbReference>
<feature type="domain" description="Response regulatory" evidence="23">
    <location>
        <begin position="677"/>
        <end position="794"/>
    </location>
</feature>
<keyword evidence="7" id="KW-0808">Transferase</keyword>
<evidence type="ECO:0000256" key="15">
    <source>
        <dbReference type="ARBA" id="ARBA00064003"/>
    </source>
</evidence>
<dbReference type="SMART" id="SM00388">
    <property type="entry name" value="HisKA"/>
    <property type="match status" value="1"/>
</dbReference>
<dbReference type="EMBL" id="NPEX01000038">
    <property type="protein sequence ID" value="RAI44628.1"/>
    <property type="molecule type" value="Genomic_DNA"/>
</dbReference>
<dbReference type="InterPro" id="IPR005467">
    <property type="entry name" value="His_kinase_dom"/>
</dbReference>
<dbReference type="Proteomes" id="UP000249130">
    <property type="component" value="Unassembled WGS sequence"/>
</dbReference>
<dbReference type="SUPFAM" id="SSF47384">
    <property type="entry name" value="Homodimeric domain of signal transducing histidine kinase"/>
    <property type="match status" value="1"/>
</dbReference>
<dbReference type="InterPro" id="IPR036641">
    <property type="entry name" value="HPT_dom_sf"/>
</dbReference>
<comment type="subunit">
    <text evidence="15">At low DSF concentrations, interacts with RpfF.</text>
</comment>
<name>A0A327LA77_9BRAD</name>
<dbReference type="Pfam" id="PF12860">
    <property type="entry name" value="PAS_7"/>
    <property type="match status" value="1"/>
</dbReference>
<evidence type="ECO:0000256" key="16">
    <source>
        <dbReference type="ARBA" id="ARBA00068150"/>
    </source>
</evidence>
<feature type="transmembrane region" description="Helical" evidence="21">
    <location>
        <begin position="236"/>
        <end position="258"/>
    </location>
</feature>
<evidence type="ECO:0000256" key="5">
    <source>
        <dbReference type="ARBA" id="ARBA00022519"/>
    </source>
</evidence>
<feature type="domain" description="Histidine kinase" evidence="22">
    <location>
        <begin position="425"/>
        <end position="647"/>
    </location>
</feature>
<evidence type="ECO:0000256" key="14">
    <source>
        <dbReference type="ARBA" id="ARBA00023136"/>
    </source>
</evidence>
<dbReference type="SMART" id="SM00073">
    <property type="entry name" value="HPT"/>
    <property type="match status" value="1"/>
</dbReference>
<dbReference type="PROSITE" id="PS50894">
    <property type="entry name" value="HPT"/>
    <property type="match status" value="1"/>
</dbReference>
<evidence type="ECO:0000259" key="22">
    <source>
        <dbReference type="PROSITE" id="PS50109"/>
    </source>
</evidence>
<feature type="modified residue" description="Phosphohistidine" evidence="17">
    <location>
        <position position="873"/>
    </location>
</feature>
<dbReference type="Pfam" id="PF02518">
    <property type="entry name" value="HATPase_c"/>
    <property type="match status" value="1"/>
</dbReference>
<accession>A0A327LA77</accession>
<keyword evidence="14 21" id="KW-0472">Membrane</keyword>
<keyword evidence="9" id="KW-0547">Nucleotide-binding</keyword>
<keyword evidence="5" id="KW-0997">Cell inner membrane</keyword>
<keyword evidence="4" id="KW-1003">Cell membrane</keyword>
<evidence type="ECO:0000313" key="26">
    <source>
        <dbReference type="Proteomes" id="UP000249130"/>
    </source>
</evidence>
<evidence type="ECO:0000259" key="24">
    <source>
        <dbReference type="PROSITE" id="PS50894"/>
    </source>
</evidence>
<reference evidence="25 26" key="1">
    <citation type="submission" date="2017-07" db="EMBL/GenBank/DDBJ databases">
        <title>Draft Genome Sequences of Select Purple Nonsulfur Bacteria.</title>
        <authorList>
            <person name="Lasarre B."/>
            <person name="Mckinlay J.B."/>
        </authorList>
    </citation>
    <scope>NUCLEOTIDE SEQUENCE [LARGE SCALE GENOMIC DNA]</scope>
    <source>
        <strain evidence="25 26">DSM 5909</strain>
    </source>
</reference>
<keyword evidence="12 21" id="KW-1133">Transmembrane helix</keyword>
<comment type="caution">
    <text evidence="25">The sequence shown here is derived from an EMBL/GenBank/DDBJ whole genome shotgun (WGS) entry which is preliminary data.</text>
</comment>
<dbReference type="InterPro" id="IPR004358">
    <property type="entry name" value="Sig_transdc_His_kin-like_C"/>
</dbReference>
<feature type="modified residue" description="4-aspartylphosphate" evidence="18">
    <location>
        <position position="726"/>
    </location>
</feature>
<evidence type="ECO:0000256" key="6">
    <source>
        <dbReference type="ARBA" id="ARBA00022553"/>
    </source>
</evidence>
<sequence>MLRDLRARQGRAAGRDLLRSGVGRRREGEPAMTRAPPSGPAETARASLREIAPFGVAIFLMLAAIVGPAAFHAHEISAGSSLVSAADRDIKRHQLVRDLDDTFIRALDLVAGTAAGLDEPERQELLGEAAARIRRLSQLDSQLDRLISATASLVPAADHIALWNASGDVLESLDHVTGWATRGVGDDERAFHLMRLHDGIVTARRVLGRLDDALDDRVSGQLSTSHRLLSNVVPALWINSVSGALIGAVVILFMTAIIRRLRRAQRELEASRSELSDQNRMFRDALESMSQGLSMCDAEGRLTVCNQRFVEIYGSTGLVIEPGMAFADFARALRERGIIVDPDSRLDVIPDASMSWVETLGNGRVMGVSRRLRPSGGWVGTHEDITELVRAQRERAAAEAESVRAREQERAAEQASKTKSAFFAVMSHEIRTPLNGLLGLAATLLETSLDADQRKTLEAINQSGESLLAILNDILDLSKLEAGRVQFESVAFSPRELADDVVGVLGPQARAKGVALFLSVAGEVPPLMLGDPGRIRQVLLNLAGNAVKFTPCGGEVQVALGCPALREDDATLEWSVRDNGIGIAPERIGTLFSDYVQADSSINRRFGGTGLGLAICKRLVEQMGGDIAVRSTLGAGSTFAVRLPLPLTDAPRRRGVGGPVSHAAFTAALGRLGRSLRLLLVEDNGTNQLVVTRMLKSFDIVIRIAEDGLQALAAVAEASFDVILMDVRMPGMDGLEATRRIRARGGRSATMPIVALTANAFPDDVQACRDAGMTGFIAKPVRKAVLIEALAQAVQAVAYGGAGVEDEAEPRGPDPVAVPVHDAAVAALLREEIGDDGFAETLACFLEDSRRRLGVLRLLAAGADRKTLGIEAHTLKGAAGALGFRRLAEVALTLEREADAITPARAAELAARIEAAFAEADRVARALHPDRAA</sequence>
<dbReference type="PANTHER" id="PTHR43047">
    <property type="entry name" value="TWO-COMPONENT HISTIDINE PROTEIN KINASE"/>
    <property type="match status" value="1"/>
</dbReference>
<proteinExistence type="predicted"/>
<dbReference type="CDD" id="cd00088">
    <property type="entry name" value="HPT"/>
    <property type="match status" value="1"/>
</dbReference>
<dbReference type="InterPro" id="IPR001789">
    <property type="entry name" value="Sig_transdc_resp-reg_receiver"/>
</dbReference>
<evidence type="ECO:0000256" key="20">
    <source>
        <dbReference type="SAM" id="MobiDB-lite"/>
    </source>
</evidence>